<accession>A0A4U6UFW9</accession>
<evidence type="ECO:0000256" key="3">
    <source>
        <dbReference type="ARBA" id="ARBA00022946"/>
    </source>
</evidence>
<gene>
    <name evidence="5" type="ORF">SEVIR_5G195700v2</name>
</gene>
<dbReference type="Proteomes" id="UP000298652">
    <property type="component" value="Chromosome 5"/>
</dbReference>
<protein>
    <recommendedName>
        <fullName evidence="7">Pentacotripeptide-repeat region of PRORP domain-containing protein</fullName>
    </recommendedName>
</protein>
<feature type="repeat" description="PPR" evidence="4">
    <location>
        <begin position="327"/>
        <end position="361"/>
    </location>
</feature>
<feature type="repeat" description="PPR" evidence="4">
    <location>
        <begin position="397"/>
        <end position="431"/>
    </location>
</feature>
<dbReference type="PANTHER" id="PTHR47447">
    <property type="entry name" value="OS03G0856100 PROTEIN"/>
    <property type="match status" value="1"/>
</dbReference>
<feature type="repeat" description="PPR" evidence="4">
    <location>
        <begin position="257"/>
        <end position="291"/>
    </location>
</feature>
<dbReference type="Pfam" id="PF13041">
    <property type="entry name" value="PPR_2"/>
    <property type="match status" value="3"/>
</dbReference>
<keyword evidence="2" id="KW-0677">Repeat</keyword>
<dbReference type="InterPro" id="IPR002885">
    <property type="entry name" value="PPR_rpt"/>
</dbReference>
<feature type="repeat" description="PPR" evidence="4">
    <location>
        <begin position="432"/>
        <end position="466"/>
    </location>
</feature>
<evidence type="ECO:0008006" key="7">
    <source>
        <dbReference type="Google" id="ProtNLM"/>
    </source>
</evidence>
<dbReference type="EMBL" id="CM016556">
    <property type="protein sequence ID" value="TKW14868.1"/>
    <property type="molecule type" value="Genomic_DNA"/>
</dbReference>
<dbReference type="Pfam" id="PF01535">
    <property type="entry name" value="PPR"/>
    <property type="match status" value="1"/>
</dbReference>
<organism evidence="5 6">
    <name type="scientific">Setaria viridis</name>
    <name type="common">Green bristlegrass</name>
    <name type="synonym">Setaria italica subsp. viridis</name>
    <dbReference type="NCBI Taxonomy" id="4556"/>
    <lineage>
        <taxon>Eukaryota</taxon>
        <taxon>Viridiplantae</taxon>
        <taxon>Streptophyta</taxon>
        <taxon>Embryophyta</taxon>
        <taxon>Tracheophyta</taxon>
        <taxon>Spermatophyta</taxon>
        <taxon>Magnoliopsida</taxon>
        <taxon>Liliopsida</taxon>
        <taxon>Poales</taxon>
        <taxon>Poaceae</taxon>
        <taxon>PACMAD clade</taxon>
        <taxon>Panicoideae</taxon>
        <taxon>Panicodae</taxon>
        <taxon>Paniceae</taxon>
        <taxon>Cenchrinae</taxon>
        <taxon>Setaria</taxon>
    </lineage>
</organism>
<dbReference type="PANTHER" id="PTHR47447:SF28">
    <property type="entry name" value="PENTACOTRIPEPTIDE-REPEAT REGION OF PRORP DOMAIN-CONTAINING PROTEIN"/>
    <property type="match status" value="1"/>
</dbReference>
<dbReference type="Pfam" id="PF12854">
    <property type="entry name" value="PPR_1"/>
    <property type="match status" value="1"/>
</dbReference>
<evidence type="ECO:0000313" key="5">
    <source>
        <dbReference type="EMBL" id="TKW14868.1"/>
    </source>
</evidence>
<feature type="repeat" description="PPR" evidence="4">
    <location>
        <begin position="537"/>
        <end position="571"/>
    </location>
</feature>
<sequence length="588" mass="64651">MPRRRSAHAPEAMSKAVARIPSSTLTSLLPRALNPHVAVVDLVATHLAAAADDADEAKPVDLTRLLPYLGHDELTAVVLRAGHSHPLHTLRFLLALPPPLQPSPPHLAFLARSLASSRLFSHALDALSHLVRLHPGHDALPTLLLASPTAPHPSLPGLLVKALLRHARLRDAFRAALRAAAAGAPPDAAAFNALLAALSRAGRFDELWAARATMRRAGVRPDARTFNILVAALCRAEDAERAQGFLEELEEQGFEPDVVTYNTLLSGYCRRGRLQEALRLFDVMPHRRVPPDLVSHTILIDGLCKAWRLNDARRMFDRMVQSGLCPDAVAYSVLIAGYCNEGRLRETRSLLMEMVGSGLSAVAFAIRVVIEHHVKFGKLLTCLNMVAPLRKYGVVIPSQSYSCLIGALCDDMRPNAARGLLQWMIEDGHSPRLQMYNMIVDCFCRCDNPKEALDVKVEMISREVKPDYDTYWALITCLCRLGRSLDGQSVMVEMIESGSQLNEAICAALVCGFCKEGDLDRAALIVKSFVLDFHIHCNESYNALMRAYCETRSTAELLALQDRMLELGFVPNSETCRSIIYGLSKSSG</sequence>
<proteinExistence type="inferred from homology"/>
<dbReference type="AlphaFoldDB" id="A0A4U6UFW9"/>
<feature type="repeat" description="PPR" evidence="4">
    <location>
        <begin position="222"/>
        <end position="256"/>
    </location>
</feature>
<dbReference type="OMA" id="HWMIEDG"/>
<reference evidence="5" key="1">
    <citation type="submission" date="2019-03" db="EMBL/GenBank/DDBJ databases">
        <title>WGS assembly of Setaria viridis.</title>
        <authorList>
            <person name="Huang P."/>
            <person name="Jenkins J."/>
            <person name="Grimwood J."/>
            <person name="Barry K."/>
            <person name="Healey A."/>
            <person name="Mamidi S."/>
            <person name="Sreedasyam A."/>
            <person name="Shu S."/>
            <person name="Feldman M."/>
            <person name="Wu J."/>
            <person name="Yu Y."/>
            <person name="Chen C."/>
            <person name="Johnson J."/>
            <person name="Rokhsar D."/>
            <person name="Baxter I."/>
            <person name="Schmutz J."/>
            <person name="Brutnell T."/>
            <person name="Kellogg E."/>
        </authorList>
    </citation>
    <scope>NUCLEOTIDE SEQUENCE [LARGE SCALE GENOMIC DNA]</scope>
</reference>
<dbReference type="InterPro" id="IPR011990">
    <property type="entry name" value="TPR-like_helical_dom_sf"/>
</dbReference>
<dbReference type="Gene3D" id="1.25.40.10">
    <property type="entry name" value="Tetratricopeptide repeat domain"/>
    <property type="match status" value="5"/>
</dbReference>
<feature type="repeat" description="PPR" evidence="4">
    <location>
        <begin position="467"/>
        <end position="501"/>
    </location>
</feature>
<dbReference type="PROSITE" id="PS51375">
    <property type="entry name" value="PPR"/>
    <property type="match status" value="9"/>
</dbReference>
<evidence type="ECO:0000256" key="2">
    <source>
        <dbReference type="ARBA" id="ARBA00022737"/>
    </source>
</evidence>
<evidence type="ECO:0000256" key="1">
    <source>
        <dbReference type="ARBA" id="ARBA00007626"/>
    </source>
</evidence>
<evidence type="ECO:0000313" key="6">
    <source>
        <dbReference type="Proteomes" id="UP000298652"/>
    </source>
</evidence>
<feature type="repeat" description="PPR" evidence="4">
    <location>
        <begin position="292"/>
        <end position="326"/>
    </location>
</feature>
<evidence type="ECO:0000256" key="4">
    <source>
        <dbReference type="PROSITE-ProRule" id="PRU00708"/>
    </source>
</evidence>
<keyword evidence="6" id="KW-1185">Reference proteome</keyword>
<name>A0A4U6UFW9_SETVI</name>
<feature type="repeat" description="PPR" evidence="4">
    <location>
        <begin position="187"/>
        <end position="221"/>
    </location>
</feature>
<keyword evidence="3" id="KW-0809">Transit peptide</keyword>
<comment type="similarity">
    <text evidence="1">Belongs to the PPR family. P subfamily.</text>
</comment>
<dbReference type="Gramene" id="TKW14868">
    <property type="protein sequence ID" value="TKW14868"/>
    <property type="gene ID" value="SEVIR_5G195700v2"/>
</dbReference>
<dbReference type="NCBIfam" id="TIGR00756">
    <property type="entry name" value="PPR"/>
    <property type="match status" value="7"/>
</dbReference>